<dbReference type="AlphaFoldDB" id="X7Z8Y2"/>
<reference evidence="1" key="1">
    <citation type="submission" date="2014-01" db="EMBL/GenBank/DDBJ databases">
        <authorList>
            <person name="Brown-Elliot B."/>
            <person name="Wallace R."/>
            <person name="Lenaerts A."/>
            <person name="Ordway D."/>
            <person name="DeGroote M.A."/>
            <person name="Parker T."/>
            <person name="Sizemore C."/>
            <person name="Tallon L.J."/>
            <person name="Sadzewicz L.K."/>
            <person name="Sengamalay N."/>
            <person name="Fraser C.M."/>
            <person name="Hine E."/>
            <person name="Shefchek K.A."/>
            <person name="Das S.P."/>
            <person name="Tettelin H."/>
        </authorList>
    </citation>
    <scope>NUCLEOTIDE SEQUENCE [LARGE SCALE GENOMIC DNA]</scope>
    <source>
        <strain evidence="1">4042</strain>
    </source>
</reference>
<protein>
    <submittedName>
        <fullName evidence="1">Uncharacterized protein</fullName>
    </submittedName>
</protein>
<dbReference type="EMBL" id="JAOB01000080">
    <property type="protein sequence ID" value="EUA15967.1"/>
    <property type="molecule type" value="Genomic_DNA"/>
</dbReference>
<gene>
    <name evidence="1" type="ORF">I553_0942</name>
</gene>
<organism evidence="1">
    <name type="scientific">Mycobacterium xenopi 4042</name>
    <dbReference type="NCBI Taxonomy" id="1299334"/>
    <lineage>
        <taxon>Bacteria</taxon>
        <taxon>Bacillati</taxon>
        <taxon>Actinomycetota</taxon>
        <taxon>Actinomycetes</taxon>
        <taxon>Mycobacteriales</taxon>
        <taxon>Mycobacteriaceae</taxon>
        <taxon>Mycobacterium</taxon>
    </lineage>
</organism>
<evidence type="ECO:0000313" key="1">
    <source>
        <dbReference type="EMBL" id="EUA15967.1"/>
    </source>
</evidence>
<accession>X7Z8Y2</accession>
<sequence length="121" mass="13620">MLPVKLNFPPPLAHLGSELSTFDYQWQLLTYAFNLPDPADFPALPGQIPDKELRRLTRFIDVCEKTAKYTVVAHKGGITLKGEHGNWELEVNETEDEETVGFAVRFRQLHENSTGSPTSPP</sequence>
<name>X7Z8Y2_MYCXE</name>
<comment type="caution">
    <text evidence="1">The sequence shown here is derived from an EMBL/GenBank/DDBJ whole genome shotgun (WGS) entry which is preliminary data.</text>
</comment>
<proteinExistence type="predicted"/>
<dbReference type="PATRIC" id="fig|1299334.3.peg.8212"/>